<feature type="transmembrane region" description="Helical" evidence="6">
    <location>
        <begin position="223"/>
        <end position="242"/>
    </location>
</feature>
<feature type="transmembrane region" description="Helical" evidence="6">
    <location>
        <begin position="400"/>
        <end position="419"/>
    </location>
</feature>
<accession>A0ABY6TXE6</accession>
<feature type="transmembrane region" description="Helical" evidence="6">
    <location>
        <begin position="345"/>
        <end position="363"/>
    </location>
</feature>
<dbReference type="InterPro" id="IPR037185">
    <property type="entry name" value="EmrE-like"/>
</dbReference>
<evidence type="ECO:0000256" key="2">
    <source>
        <dbReference type="ARBA" id="ARBA00022692"/>
    </source>
</evidence>
<feature type="domain" description="EamA" evidence="7">
    <location>
        <begin position="280"/>
        <end position="417"/>
    </location>
</feature>
<dbReference type="PANTHER" id="PTHR22911">
    <property type="entry name" value="ACYL-MALONYL CONDENSING ENZYME-RELATED"/>
    <property type="match status" value="1"/>
</dbReference>
<gene>
    <name evidence="8" type="ORF">CLO192961_LOCUS114413</name>
</gene>
<dbReference type="SUPFAM" id="SSF103481">
    <property type="entry name" value="Multidrug resistance efflux transporter EmrE"/>
    <property type="match status" value="2"/>
</dbReference>
<dbReference type="InterPro" id="IPR000620">
    <property type="entry name" value="EamA_dom"/>
</dbReference>
<feature type="transmembrane region" description="Helical" evidence="6">
    <location>
        <begin position="101"/>
        <end position="121"/>
    </location>
</feature>
<evidence type="ECO:0000313" key="9">
    <source>
        <dbReference type="Proteomes" id="UP000766486"/>
    </source>
</evidence>
<keyword evidence="2 6" id="KW-0812">Transmembrane</keyword>
<evidence type="ECO:0000256" key="4">
    <source>
        <dbReference type="ARBA" id="ARBA00023136"/>
    </source>
</evidence>
<evidence type="ECO:0000313" key="8">
    <source>
        <dbReference type="EMBL" id="VUC23376.1"/>
    </source>
</evidence>
<feature type="transmembrane region" description="Helical" evidence="6">
    <location>
        <begin position="191"/>
        <end position="211"/>
    </location>
</feature>
<evidence type="ECO:0000256" key="6">
    <source>
        <dbReference type="SAM" id="Phobius"/>
    </source>
</evidence>
<feature type="compositionally biased region" description="Polar residues" evidence="5">
    <location>
        <begin position="69"/>
        <end position="86"/>
    </location>
</feature>
<evidence type="ECO:0000256" key="3">
    <source>
        <dbReference type="ARBA" id="ARBA00022989"/>
    </source>
</evidence>
<feature type="transmembrane region" description="Helical" evidence="6">
    <location>
        <begin position="133"/>
        <end position="152"/>
    </location>
</feature>
<dbReference type="Proteomes" id="UP000766486">
    <property type="component" value="Unassembled WGS sequence"/>
</dbReference>
<sequence length="463" mass="49782">MSEEFAAPPHGNAESPHSPDSTTGRTLTGDDSQRQSPRDLLPPKKGGSTDVYSVGLLSPSPAPSPRLSIDSQVSTLHNNGPVSPSSGKPPLQKFWIRNKGAILVATSQLFGALMNLSARLLELDGDGMHPVQALLIRQSLTSILCLLYMWWMKTSDGPFGHKSLKWLLLLRGFGGFFGIFGMWYSMMYLPLADATVITFLAPGIAGIICYFVLKEPFTRIEQLASVVALVGVVLIAQPTTFFETPSGVDPTTAEPSEAAGLPGLDHEATPQERLVAIGMALVGALGAATAFTTLRVIGKRASPIISVNMFGLICTFICTVILLSAPVLNIDQPALRWIWPHTFKSWALLLSLGVLGFGLQYLLTAGLAADKSNRANAMVYTHMLFAASFDRWIFHHEMDLMSFGGCALILCSAIGVVLMRKPPPSPKVDDVERQGNIIGNGEMSPMLVGVGGNGDDLILDRLR</sequence>
<comment type="subcellular location">
    <subcellularLocation>
        <location evidence="1">Membrane</location>
        <topology evidence="1">Multi-pass membrane protein</topology>
    </subcellularLocation>
</comment>
<dbReference type="EMBL" id="CABFNS010000704">
    <property type="protein sequence ID" value="VUC23376.1"/>
    <property type="molecule type" value="Genomic_DNA"/>
</dbReference>
<feature type="transmembrane region" description="Helical" evidence="6">
    <location>
        <begin position="304"/>
        <end position="325"/>
    </location>
</feature>
<organism evidence="8 9">
    <name type="scientific">Bionectria ochroleuca</name>
    <name type="common">Gliocladium roseum</name>
    <dbReference type="NCBI Taxonomy" id="29856"/>
    <lineage>
        <taxon>Eukaryota</taxon>
        <taxon>Fungi</taxon>
        <taxon>Dikarya</taxon>
        <taxon>Ascomycota</taxon>
        <taxon>Pezizomycotina</taxon>
        <taxon>Sordariomycetes</taxon>
        <taxon>Hypocreomycetidae</taxon>
        <taxon>Hypocreales</taxon>
        <taxon>Bionectriaceae</taxon>
        <taxon>Clonostachys</taxon>
    </lineage>
</organism>
<feature type="region of interest" description="Disordered" evidence="5">
    <location>
        <begin position="1"/>
        <end position="89"/>
    </location>
</feature>
<protein>
    <recommendedName>
        <fullName evidence="7">EamA domain-containing protein</fullName>
    </recommendedName>
</protein>
<proteinExistence type="predicted"/>
<comment type="caution">
    <text evidence="8">The sequence shown here is derived from an EMBL/GenBank/DDBJ whole genome shotgun (WGS) entry which is preliminary data.</text>
</comment>
<keyword evidence="4 6" id="KW-0472">Membrane</keyword>
<evidence type="ECO:0000256" key="1">
    <source>
        <dbReference type="ARBA" id="ARBA00004141"/>
    </source>
</evidence>
<keyword evidence="3 6" id="KW-1133">Transmembrane helix</keyword>
<feature type="compositionally biased region" description="Polar residues" evidence="5">
    <location>
        <begin position="18"/>
        <end position="30"/>
    </location>
</feature>
<reference evidence="8 9" key="1">
    <citation type="submission" date="2019-06" db="EMBL/GenBank/DDBJ databases">
        <authorList>
            <person name="Broberg M."/>
        </authorList>
    </citation>
    <scope>NUCLEOTIDE SEQUENCE [LARGE SCALE GENOMIC DNA]</scope>
</reference>
<name>A0ABY6TXE6_BIOOC</name>
<evidence type="ECO:0000256" key="5">
    <source>
        <dbReference type="SAM" id="MobiDB-lite"/>
    </source>
</evidence>
<feature type="transmembrane region" description="Helical" evidence="6">
    <location>
        <begin position="164"/>
        <end position="185"/>
    </location>
</feature>
<evidence type="ECO:0000259" key="7">
    <source>
        <dbReference type="Pfam" id="PF00892"/>
    </source>
</evidence>
<dbReference type="Pfam" id="PF00892">
    <property type="entry name" value="EamA"/>
    <property type="match status" value="2"/>
</dbReference>
<keyword evidence="9" id="KW-1185">Reference proteome</keyword>
<feature type="domain" description="EamA" evidence="7">
    <location>
        <begin position="99"/>
        <end position="236"/>
    </location>
</feature>
<feature type="transmembrane region" description="Helical" evidence="6">
    <location>
        <begin position="274"/>
        <end position="297"/>
    </location>
</feature>
<dbReference type="PANTHER" id="PTHR22911:SF6">
    <property type="entry name" value="SOLUTE CARRIER FAMILY 35 MEMBER G1"/>
    <property type="match status" value="1"/>
</dbReference>